<accession>A0A0A8YNF3</accession>
<sequence>MSNPYAYRWVHNMDLCSQVIVFEYEFKY</sequence>
<reference evidence="1" key="1">
    <citation type="submission" date="2014-09" db="EMBL/GenBank/DDBJ databases">
        <authorList>
            <person name="Magalhaes I.L.F."/>
            <person name="Oliveira U."/>
            <person name="Santos F.R."/>
            <person name="Vidigal T.H.D.A."/>
            <person name="Brescovit A.D."/>
            <person name="Santos A.J."/>
        </authorList>
    </citation>
    <scope>NUCLEOTIDE SEQUENCE</scope>
    <source>
        <tissue evidence="1">Shoot tissue taken approximately 20 cm above the soil surface</tissue>
    </source>
</reference>
<protein>
    <submittedName>
        <fullName evidence="1">Uncharacterized protein</fullName>
    </submittedName>
</protein>
<organism evidence="1">
    <name type="scientific">Arundo donax</name>
    <name type="common">Giant reed</name>
    <name type="synonym">Donax arundinaceus</name>
    <dbReference type="NCBI Taxonomy" id="35708"/>
    <lineage>
        <taxon>Eukaryota</taxon>
        <taxon>Viridiplantae</taxon>
        <taxon>Streptophyta</taxon>
        <taxon>Embryophyta</taxon>
        <taxon>Tracheophyta</taxon>
        <taxon>Spermatophyta</taxon>
        <taxon>Magnoliopsida</taxon>
        <taxon>Liliopsida</taxon>
        <taxon>Poales</taxon>
        <taxon>Poaceae</taxon>
        <taxon>PACMAD clade</taxon>
        <taxon>Arundinoideae</taxon>
        <taxon>Arundineae</taxon>
        <taxon>Arundo</taxon>
    </lineage>
</organism>
<reference evidence="1" key="2">
    <citation type="journal article" date="2015" name="Data Brief">
        <title>Shoot transcriptome of the giant reed, Arundo donax.</title>
        <authorList>
            <person name="Barrero R.A."/>
            <person name="Guerrero F.D."/>
            <person name="Moolhuijzen P."/>
            <person name="Goolsby J.A."/>
            <person name="Tidwell J."/>
            <person name="Bellgard S.E."/>
            <person name="Bellgard M.I."/>
        </authorList>
    </citation>
    <scope>NUCLEOTIDE SEQUENCE</scope>
    <source>
        <tissue evidence="1">Shoot tissue taken approximately 20 cm above the soil surface</tissue>
    </source>
</reference>
<name>A0A0A8YNF3_ARUDO</name>
<dbReference type="EMBL" id="GBRH01270657">
    <property type="protein sequence ID" value="JAD27238.1"/>
    <property type="molecule type" value="Transcribed_RNA"/>
</dbReference>
<evidence type="ECO:0000313" key="1">
    <source>
        <dbReference type="EMBL" id="JAD27238.1"/>
    </source>
</evidence>
<dbReference type="AlphaFoldDB" id="A0A0A8YNF3"/>
<proteinExistence type="predicted"/>